<dbReference type="InterPro" id="IPR037523">
    <property type="entry name" value="VOC_core"/>
</dbReference>
<dbReference type="InterPro" id="IPR004360">
    <property type="entry name" value="Glyas_Fos-R_dOase_dom"/>
</dbReference>
<feature type="region of interest" description="Disordered" evidence="1">
    <location>
        <begin position="1"/>
        <end position="30"/>
    </location>
</feature>
<evidence type="ECO:0000259" key="2">
    <source>
        <dbReference type="PROSITE" id="PS51819"/>
    </source>
</evidence>
<feature type="compositionally biased region" description="Basic and acidic residues" evidence="1">
    <location>
        <begin position="1"/>
        <end position="14"/>
    </location>
</feature>
<dbReference type="Gene3D" id="3.10.180.10">
    <property type="entry name" value="2,3-Dihydroxybiphenyl 1,2-Dioxygenase, domain 1"/>
    <property type="match status" value="1"/>
</dbReference>
<feature type="domain" description="VOC" evidence="2">
    <location>
        <begin position="1"/>
        <end position="46"/>
    </location>
</feature>
<feature type="non-terminal residue" evidence="3">
    <location>
        <position position="1"/>
    </location>
</feature>
<gene>
    <name evidence="3" type="ORF">ACFQE1_16235</name>
</gene>
<dbReference type="InterPro" id="IPR029068">
    <property type="entry name" value="Glyas_Bleomycin-R_OHBP_Dase"/>
</dbReference>
<keyword evidence="4" id="KW-1185">Reference proteome</keyword>
<sequence>ESVDDVVARAEREGVSAVGGPGETGWNTRELTVRDPDGYELVFSEVVDADRSFGDVVGDEGGEH</sequence>
<dbReference type="PROSITE" id="PS51819">
    <property type="entry name" value="VOC"/>
    <property type="match status" value="1"/>
</dbReference>
<proteinExistence type="predicted"/>
<dbReference type="Proteomes" id="UP001596328">
    <property type="component" value="Unassembled WGS sequence"/>
</dbReference>
<evidence type="ECO:0000313" key="3">
    <source>
        <dbReference type="EMBL" id="MFC6725886.1"/>
    </source>
</evidence>
<dbReference type="EMBL" id="JBHSWU010000760">
    <property type="protein sequence ID" value="MFC6725886.1"/>
    <property type="molecule type" value="Genomic_DNA"/>
</dbReference>
<evidence type="ECO:0000313" key="4">
    <source>
        <dbReference type="Proteomes" id="UP001596328"/>
    </source>
</evidence>
<comment type="caution">
    <text evidence="3">The sequence shown here is derived from an EMBL/GenBank/DDBJ whole genome shotgun (WGS) entry which is preliminary data.</text>
</comment>
<evidence type="ECO:0000256" key="1">
    <source>
        <dbReference type="SAM" id="MobiDB-lite"/>
    </source>
</evidence>
<accession>A0ABD5S2P6</accession>
<dbReference type="SUPFAM" id="SSF54593">
    <property type="entry name" value="Glyoxalase/Bleomycin resistance protein/Dihydroxybiphenyl dioxygenase"/>
    <property type="match status" value="1"/>
</dbReference>
<protein>
    <submittedName>
        <fullName evidence="3">VOC family protein</fullName>
    </submittedName>
</protein>
<reference evidence="3 4" key="1">
    <citation type="journal article" date="2019" name="Int. J. Syst. Evol. Microbiol.">
        <title>The Global Catalogue of Microorganisms (GCM) 10K type strain sequencing project: providing services to taxonomists for standard genome sequencing and annotation.</title>
        <authorList>
            <consortium name="The Broad Institute Genomics Platform"/>
            <consortium name="The Broad Institute Genome Sequencing Center for Infectious Disease"/>
            <person name="Wu L."/>
            <person name="Ma J."/>
        </authorList>
    </citation>
    <scope>NUCLEOTIDE SEQUENCE [LARGE SCALE GENOMIC DNA]</scope>
    <source>
        <strain evidence="3 4">NBRC 111368</strain>
    </source>
</reference>
<dbReference type="AlphaFoldDB" id="A0ABD5S2P6"/>
<dbReference type="Pfam" id="PF00903">
    <property type="entry name" value="Glyoxalase"/>
    <property type="match status" value="1"/>
</dbReference>
<organism evidence="3 4">
    <name type="scientific">Halobium palmae</name>
    <dbReference type="NCBI Taxonomy" id="1776492"/>
    <lineage>
        <taxon>Archaea</taxon>
        <taxon>Methanobacteriati</taxon>
        <taxon>Methanobacteriota</taxon>
        <taxon>Stenosarchaea group</taxon>
        <taxon>Halobacteria</taxon>
        <taxon>Halobacteriales</taxon>
        <taxon>Haloferacaceae</taxon>
        <taxon>Halobium</taxon>
    </lineage>
</organism>
<name>A0ABD5S2P6_9EURY</name>